<evidence type="ECO:0000313" key="1">
    <source>
        <dbReference type="EMBL" id="MFD1676795.1"/>
    </source>
</evidence>
<accession>A0ABW4JNU2</accession>
<organism evidence="1 2">
    <name type="scientific">Alicyclobacillus fodiniaquatilis</name>
    <dbReference type="NCBI Taxonomy" id="1661150"/>
    <lineage>
        <taxon>Bacteria</taxon>
        <taxon>Bacillati</taxon>
        <taxon>Bacillota</taxon>
        <taxon>Bacilli</taxon>
        <taxon>Bacillales</taxon>
        <taxon>Alicyclobacillaceae</taxon>
        <taxon>Alicyclobacillus</taxon>
    </lineage>
</organism>
<dbReference type="Proteomes" id="UP001597079">
    <property type="component" value="Unassembled WGS sequence"/>
</dbReference>
<comment type="caution">
    <text evidence="1">The sequence shown here is derived from an EMBL/GenBank/DDBJ whole genome shotgun (WGS) entry which is preliminary data.</text>
</comment>
<keyword evidence="2" id="KW-1185">Reference proteome</keyword>
<gene>
    <name evidence="1" type="ORF">ACFSB2_19150</name>
</gene>
<reference evidence="2" key="1">
    <citation type="journal article" date="2019" name="Int. J. Syst. Evol. Microbiol.">
        <title>The Global Catalogue of Microorganisms (GCM) 10K type strain sequencing project: providing services to taxonomists for standard genome sequencing and annotation.</title>
        <authorList>
            <consortium name="The Broad Institute Genomics Platform"/>
            <consortium name="The Broad Institute Genome Sequencing Center for Infectious Disease"/>
            <person name="Wu L."/>
            <person name="Ma J."/>
        </authorList>
    </citation>
    <scope>NUCLEOTIDE SEQUENCE [LARGE SCALE GENOMIC DNA]</scope>
    <source>
        <strain evidence="2">CGMCC 1.12286</strain>
    </source>
</reference>
<proteinExistence type="predicted"/>
<dbReference type="EMBL" id="JBHUCX010000075">
    <property type="protein sequence ID" value="MFD1676795.1"/>
    <property type="molecule type" value="Genomic_DNA"/>
</dbReference>
<name>A0ABW4JNU2_9BACL</name>
<protein>
    <submittedName>
        <fullName evidence="1">Uncharacterized protein</fullName>
    </submittedName>
</protein>
<evidence type="ECO:0000313" key="2">
    <source>
        <dbReference type="Proteomes" id="UP001597079"/>
    </source>
</evidence>
<dbReference type="RefSeq" id="WP_377944701.1">
    <property type="nucleotide sequence ID" value="NZ_JBHUCX010000075.1"/>
</dbReference>
<sequence length="76" mass="8600">MPNMFNRLKEIKEKASTTLNQLGVPLPITPTMLQTPTSRARMFQRKEQSEGSWSPYTGRYLVAVESLVVVGVFQDV</sequence>